<proteinExistence type="predicted"/>
<sequence>MIVESVEEKKDDEAEAVPKIEAYSFESEDQSESTPPRPILTVPSVRLSSSFSCLLQVQKCIVVHGLLNSVIVMSSRIDGNVVVGDTDAQNEDCWRIFLAEIPFARQDGTDSLESAEIPINQSALMMELLNSAGFHDDCVVFSCTSDGGCVRHVNRILEVWAECCPSTNERDNDCRNDGKLGGRTTEHLSDQSNKSNQPEFEPHTSLRSRPQIFFGLTITTYPFIVTMNFNESTIPICMEGDTEGIDLIKHKQNKNSAGVVAALLDYRSMTYSSPHPFPQLPESPVYHSDNITSLSLPYHHSYSLIPSEWLEYNSEERKSTPRREKAC</sequence>
<evidence type="ECO:0000313" key="3">
    <source>
        <dbReference type="Proteomes" id="UP001281761"/>
    </source>
</evidence>
<feature type="compositionally biased region" description="Basic and acidic residues" evidence="1">
    <location>
        <begin position="1"/>
        <end position="18"/>
    </location>
</feature>
<comment type="caution">
    <text evidence="2">The sequence shown here is derived from an EMBL/GenBank/DDBJ whole genome shotgun (WGS) entry which is preliminary data.</text>
</comment>
<feature type="region of interest" description="Disordered" evidence="1">
    <location>
        <begin position="1"/>
        <end position="38"/>
    </location>
</feature>
<gene>
    <name evidence="2" type="ORF">BLNAU_10670</name>
</gene>
<feature type="region of interest" description="Disordered" evidence="1">
    <location>
        <begin position="172"/>
        <end position="204"/>
    </location>
</feature>
<feature type="compositionally biased region" description="Basic and acidic residues" evidence="1">
    <location>
        <begin position="172"/>
        <end position="189"/>
    </location>
</feature>
<dbReference type="EMBL" id="JARBJD010000079">
    <property type="protein sequence ID" value="KAK2954338.1"/>
    <property type="molecule type" value="Genomic_DNA"/>
</dbReference>
<reference evidence="2 3" key="1">
    <citation type="journal article" date="2022" name="bioRxiv">
        <title>Genomics of Preaxostyla Flagellates Illuminates Evolutionary Transitions and the Path Towards Mitochondrial Loss.</title>
        <authorList>
            <person name="Novak L.V.F."/>
            <person name="Treitli S.C."/>
            <person name="Pyrih J."/>
            <person name="Halakuc P."/>
            <person name="Pipaliya S.V."/>
            <person name="Vacek V."/>
            <person name="Brzon O."/>
            <person name="Soukal P."/>
            <person name="Eme L."/>
            <person name="Dacks J.B."/>
            <person name="Karnkowska A."/>
            <person name="Elias M."/>
            <person name="Hampl V."/>
        </authorList>
    </citation>
    <scope>NUCLEOTIDE SEQUENCE [LARGE SCALE GENOMIC DNA]</scope>
    <source>
        <strain evidence="2">NAU3</strain>
        <tissue evidence="2">Gut</tissue>
    </source>
</reference>
<keyword evidence="3" id="KW-1185">Reference proteome</keyword>
<accession>A0ABQ9XPL1</accession>
<evidence type="ECO:0000313" key="2">
    <source>
        <dbReference type="EMBL" id="KAK2954338.1"/>
    </source>
</evidence>
<protein>
    <submittedName>
        <fullName evidence="2">Uncharacterized protein</fullName>
    </submittedName>
</protein>
<evidence type="ECO:0000256" key="1">
    <source>
        <dbReference type="SAM" id="MobiDB-lite"/>
    </source>
</evidence>
<organism evidence="2 3">
    <name type="scientific">Blattamonas nauphoetae</name>
    <dbReference type="NCBI Taxonomy" id="2049346"/>
    <lineage>
        <taxon>Eukaryota</taxon>
        <taxon>Metamonada</taxon>
        <taxon>Preaxostyla</taxon>
        <taxon>Oxymonadida</taxon>
        <taxon>Blattamonas</taxon>
    </lineage>
</organism>
<dbReference type="Proteomes" id="UP001281761">
    <property type="component" value="Unassembled WGS sequence"/>
</dbReference>
<name>A0ABQ9XPL1_9EUKA</name>